<evidence type="ECO:0000313" key="1">
    <source>
        <dbReference type="EMBL" id="KAI0054661.1"/>
    </source>
</evidence>
<reference evidence="1" key="1">
    <citation type="submission" date="2021-03" db="EMBL/GenBank/DDBJ databases">
        <authorList>
            <consortium name="DOE Joint Genome Institute"/>
            <person name="Ahrendt S."/>
            <person name="Looney B.P."/>
            <person name="Miyauchi S."/>
            <person name="Morin E."/>
            <person name="Drula E."/>
            <person name="Courty P.E."/>
            <person name="Chicoki N."/>
            <person name="Fauchery L."/>
            <person name="Kohler A."/>
            <person name="Kuo A."/>
            <person name="Labutti K."/>
            <person name="Pangilinan J."/>
            <person name="Lipzen A."/>
            <person name="Riley R."/>
            <person name="Andreopoulos W."/>
            <person name="He G."/>
            <person name="Johnson J."/>
            <person name="Barry K.W."/>
            <person name="Grigoriev I.V."/>
            <person name="Nagy L."/>
            <person name="Hibbett D."/>
            <person name="Henrissat B."/>
            <person name="Matheny P.B."/>
            <person name="Labbe J."/>
            <person name="Martin F."/>
        </authorList>
    </citation>
    <scope>NUCLEOTIDE SEQUENCE</scope>
    <source>
        <strain evidence="1">HHB10654</strain>
    </source>
</reference>
<sequence>IKQTISIGEDTSKCTYKLKGIVYHGGYHFTARIIGDKGNTWYHDGIATGRLCTPEDKFSNIADIYKVANRQATVLIYSAL</sequence>
<protein>
    <submittedName>
        <fullName evidence="1">Uncharacterized protein</fullName>
    </submittedName>
</protein>
<gene>
    <name evidence="1" type="ORF">BV25DRAFT_1787271</name>
</gene>
<proteinExistence type="predicted"/>
<accession>A0ACB8SFX8</accession>
<feature type="non-terminal residue" evidence="1">
    <location>
        <position position="80"/>
    </location>
</feature>
<reference evidence="1" key="2">
    <citation type="journal article" date="2022" name="New Phytol.">
        <title>Evolutionary transition to the ectomycorrhizal habit in the genomes of a hyperdiverse lineage of mushroom-forming fungi.</title>
        <authorList>
            <person name="Looney B."/>
            <person name="Miyauchi S."/>
            <person name="Morin E."/>
            <person name="Drula E."/>
            <person name="Courty P.E."/>
            <person name="Kohler A."/>
            <person name="Kuo A."/>
            <person name="LaButti K."/>
            <person name="Pangilinan J."/>
            <person name="Lipzen A."/>
            <person name="Riley R."/>
            <person name="Andreopoulos W."/>
            <person name="He G."/>
            <person name="Johnson J."/>
            <person name="Nolan M."/>
            <person name="Tritt A."/>
            <person name="Barry K.W."/>
            <person name="Grigoriev I.V."/>
            <person name="Nagy L.G."/>
            <person name="Hibbett D."/>
            <person name="Henrissat B."/>
            <person name="Matheny P.B."/>
            <person name="Labbe J."/>
            <person name="Martin F.M."/>
        </authorList>
    </citation>
    <scope>NUCLEOTIDE SEQUENCE</scope>
    <source>
        <strain evidence="1">HHB10654</strain>
    </source>
</reference>
<dbReference type="Proteomes" id="UP000814140">
    <property type="component" value="Unassembled WGS sequence"/>
</dbReference>
<keyword evidence="2" id="KW-1185">Reference proteome</keyword>
<name>A0ACB8SFX8_9AGAM</name>
<feature type="non-terminal residue" evidence="1">
    <location>
        <position position="1"/>
    </location>
</feature>
<organism evidence="1 2">
    <name type="scientific">Artomyces pyxidatus</name>
    <dbReference type="NCBI Taxonomy" id="48021"/>
    <lineage>
        <taxon>Eukaryota</taxon>
        <taxon>Fungi</taxon>
        <taxon>Dikarya</taxon>
        <taxon>Basidiomycota</taxon>
        <taxon>Agaricomycotina</taxon>
        <taxon>Agaricomycetes</taxon>
        <taxon>Russulales</taxon>
        <taxon>Auriscalpiaceae</taxon>
        <taxon>Artomyces</taxon>
    </lineage>
</organism>
<evidence type="ECO:0000313" key="2">
    <source>
        <dbReference type="Proteomes" id="UP000814140"/>
    </source>
</evidence>
<dbReference type="EMBL" id="MU277370">
    <property type="protein sequence ID" value="KAI0054661.1"/>
    <property type="molecule type" value="Genomic_DNA"/>
</dbReference>
<comment type="caution">
    <text evidence="1">The sequence shown here is derived from an EMBL/GenBank/DDBJ whole genome shotgun (WGS) entry which is preliminary data.</text>
</comment>